<accession>A0ABS8VN13</accession>
<sequence>MVKGVNITLDDQVLGQIREVRTEGIRSVEEQFSIKKLLFLIGKLENLNRERVFKKQMKGEYQLVTCGQGIAGIRKQMITLTTLEEGECVCRHDGVGGQSMILDLISAKEKSNTEVERLTGLLAQRDAEITCLKDSLHKALDSPIEELRPMNALL</sequence>
<name>A0ABS8VN13_DATST</name>
<gene>
    <name evidence="1" type="ORF">HAX54_038319</name>
</gene>
<comment type="caution">
    <text evidence="1">The sequence shown here is derived from an EMBL/GenBank/DDBJ whole genome shotgun (WGS) entry which is preliminary data.</text>
</comment>
<proteinExistence type="predicted"/>
<protein>
    <submittedName>
        <fullName evidence="1">Uncharacterized protein</fullName>
    </submittedName>
</protein>
<dbReference type="EMBL" id="JACEIK010005217">
    <property type="protein sequence ID" value="MCE0480998.1"/>
    <property type="molecule type" value="Genomic_DNA"/>
</dbReference>
<organism evidence="1 2">
    <name type="scientific">Datura stramonium</name>
    <name type="common">Jimsonweed</name>
    <name type="synonym">Common thornapple</name>
    <dbReference type="NCBI Taxonomy" id="4076"/>
    <lineage>
        <taxon>Eukaryota</taxon>
        <taxon>Viridiplantae</taxon>
        <taxon>Streptophyta</taxon>
        <taxon>Embryophyta</taxon>
        <taxon>Tracheophyta</taxon>
        <taxon>Spermatophyta</taxon>
        <taxon>Magnoliopsida</taxon>
        <taxon>eudicotyledons</taxon>
        <taxon>Gunneridae</taxon>
        <taxon>Pentapetalae</taxon>
        <taxon>asterids</taxon>
        <taxon>lamiids</taxon>
        <taxon>Solanales</taxon>
        <taxon>Solanaceae</taxon>
        <taxon>Solanoideae</taxon>
        <taxon>Datureae</taxon>
        <taxon>Datura</taxon>
    </lineage>
</organism>
<dbReference type="Proteomes" id="UP000823775">
    <property type="component" value="Unassembled WGS sequence"/>
</dbReference>
<keyword evidence="2" id="KW-1185">Reference proteome</keyword>
<reference evidence="1 2" key="1">
    <citation type="journal article" date="2021" name="BMC Genomics">
        <title>Datura genome reveals duplications of psychoactive alkaloid biosynthetic genes and high mutation rate following tissue culture.</title>
        <authorList>
            <person name="Rajewski A."/>
            <person name="Carter-House D."/>
            <person name="Stajich J."/>
            <person name="Litt A."/>
        </authorList>
    </citation>
    <scope>NUCLEOTIDE SEQUENCE [LARGE SCALE GENOMIC DNA]</scope>
    <source>
        <strain evidence="1">AR-01</strain>
    </source>
</reference>
<evidence type="ECO:0000313" key="1">
    <source>
        <dbReference type="EMBL" id="MCE0480998.1"/>
    </source>
</evidence>
<evidence type="ECO:0000313" key="2">
    <source>
        <dbReference type="Proteomes" id="UP000823775"/>
    </source>
</evidence>